<keyword evidence="2" id="KW-0560">Oxidoreductase</keyword>
<gene>
    <name evidence="4" type="ORF">Aple_003960</name>
</gene>
<comment type="caution">
    <text evidence="4">The sequence shown here is derived from an EMBL/GenBank/DDBJ whole genome shotgun (WGS) entry which is preliminary data.</text>
</comment>
<keyword evidence="5" id="KW-1185">Reference proteome</keyword>
<evidence type="ECO:0000256" key="1">
    <source>
        <dbReference type="ARBA" id="ARBA00006484"/>
    </source>
</evidence>
<dbReference type="GO" id="GO:0016491">
    <property type="term" value="F:oxidoreductase activity"/>
    <property type="evidence" value="ECO:0007669"/>
    <property type="project" value="UniProtKB-KW"/>
</dbReference>
<dbReference type="InterPro" id="IPR002347">
    <property type="entry name" value="SDR_fam"/>
</dbReference>
<dbReference type="FunFam" id="3.40.50.720:FF:000084">
    <property type="entry name" value="Short-chain dehydrogenase reductase"/>
    <property type="match status" value="1"/>
</dbReference>
<accession>A0A5M3XD94</accession>
<evidence type="ECO:0000259" key="3">
    <source>
        <dbReference type="SMART" id="SM00822"/>
    </source>
</evidence>
<dbReference type="InterPro" id="IPR036291">
    <property type="entry name" value="NAD(P)-bd_dom_sf"/>
</dbReference>
<comment type="similarity">
    <text evidence="1">Belongs to the short-chain dehydrogenases/reductases (SDR) family.</text>
</comment>
<feature type="domain" description="Ketoreductase" evidence="3">
    <location>
        <begin position="12"/>
        <end position="186"/>
    </location>
</feature>
<dbReference type="RefSeq" id="WP_155342659.1">
    <property type="nucleotide sequence ID" value="NZ_BAAAHM010000001.1"/>
</dbReference>
<organism evidence="4 5">
    <name type="scientific">Acrocarpospora pleiomorpha</name>
    <dbReference type="NCBI Taxonomy" id="90975"/>
    <lineage>
        <taxon>Bacteria</taxon>
        <taxon>Bacillati</taxon>
        <taxon>Actinomycetota</taxon>
        <taxon>Actinomycetes</taxon>
        <taxon>Streptosporangiales</taxon>
        <taxon>Streptosporangiaceae</taxon>
        <taxon>Acrocarpospora</taxon>
    </lineage>
</organism>
<dbReference type="PANTHER" id="PTHR42879">
    <property type="entry name" value="3-OXOACYL-(ACYL-CARRIER-PROTEIN) REDUCTASE"/>
    <property type="match status" value="1"/>
</dbReference>
<proteinExistence type="inferred from homology"/>
<dbReference type="Proteomes" id="UP000377595">
    <property type="component" value="Unassembled WGS sequence"/>
</dbReference>
<dbReference type="AlphaFoldDB" id="A0A5M3XD94"/>
<dbReference type="SMART" id="SM00822">
    <property type="entry name" value="PKS_KR"/>
    <property type="match status" value="1"/>
</dbReference>
<dbReference type="InterPro" id="IPR057326">
    <property type="entry name" value="KR_dom"/>
</dbReference>
<dbReference type="Gene3D" id="3.40.50.720">
    <property type="entry name" value="NAD(P)-binding Rossmann-like Domain"/>
    <property type="match status" value="1"/>
</dbReference>
<dbReference type="Pfam" id="PF13561">
    <property type="entry name" value="adh_short_C2"/>
    <property type="match status" value="1"/>
</dbReference>
<dbReference type="SUPFAM" id="SSF51735">
    <property type="entry name" value="NAD(P)-binding Rossmann-fold domains"/>
    <property type="match status" value="1"/>
</dbReference>
<dbReference type="InterPro" id="IPR050259">
    <property type="entry name" value="SDR"/>
</dbReference>
<dbReference type="OrthoDB" id="8959163at2"/>
<dbReference type="EMBL" id="BLAF01000004">
    <property type="protein sequence ID" value="GES17501.1"/>
    <property type="molecule type" value="Genomic_DNA"/>
</dbReference>
<sequence>MTTTAPVSLAGKVAVITGGSKGIGRSIARRLGQAGAKVVIGARGEADLEAALAALTQDGVDARAVAVDLRSADGPRQLVEECISFGGRLDIVVNNAGSAPSSEFLNLTDEDFLASWELKLLGAIRMIRLAIPHMQAVGGGQIINIAGTGGREPGANQLVVGTTNAALRVVSKGISKGFGADGIRSNVISPGRVDTDRYATYKARKAAETGLSEDEIAASDLAQTPTRRITSPDEIAELALLMAAGLVPNLTGSDVVVDGSASNSM</sequence>
<protein>
    <submittedName>
        <fullName evidence="4">Short-chain dehydrogenase</fullName>
    </submittedName>
</protein>
<dbReference type="PANTHER" id="PTHR42879:SF6">
    <property type="entry name" value="NADPH-DEPENDENT REDUCTASE BACG"/>
    <property type="match status" value="1"/>
</dbReference>
<evidence type="ECO:0000256" key="2">
    <source>
        <dbReference type="ARBA" id="ARBA00023002"/>
    </source>
</evidence>
<evidence type="ECO:0000313" key="4">
    <source>
        <dbReference type="EMBL" id="GES17501.1"/>
    </source>
</evidence>
<evidence type="ECO:0000313" key="5">
    <source>
        <dbReference type="Proteomes" id="UP000377595"/>
    </source>
</evidence>
<name>A0A5M3XD94_9ACTN</name>
<dbReference type="PRINTS" id="PR00081">
    <property type="entry name" value="GDHRDH"/>
</dbReference>
<reference evidence="4 5" key="1">
    <citation type="submission" date="2019-10" db="EMBL/GenBank/DDBJ databases">
        <title>Whole genome shotgun sequence of Acrocarpospora pleiomorpha NBRC 16267.</title>
        <authorList>
            <person name="Ichikawa N."/>
            <person name="Kimura A."/>
            <person name="Kitahashi Y."/>
            <person name="Komaki H."/>
            <person name="Oguchi A."/>
        </authorList>
    </citation>
    <scope>NUCLEOTIDE SEQUENCE [LARGE SCALE GENOMIC DNA]</scope>
    <source>
        <strain evidence="4 5">NBRC 16267</strain>
    </source>
</reference>